<sequence>TIFPPFDEIRPNDVTISCLQKPLPTTPASEAHFKPFRKDKKWFQLSVSLNFTSYSQELPIFFYSLPLKEIAKILPDPLRDHVSVEELAWALFIACKLSLSSEFENQYYKTYSELIKVDVRSTCREFPNMVSMQGLEKGTIGFQAVHELTISDRLLRHDSMPWEELFSFRRSFIQRKDKSQSFIDAMLVKSLIRISENYYKISLELENTSLELNYDLYPNSLFSSQKFKDKNDLHNQIYRLVDVLEAPKVLIDFSYEKWRNRLGQILWEQIT</sequence>
<dbReference type="Proteomes" id="UP000283383">
    <property type="component" value="Unassembled WGS sequence"/>
</dbReference>
<proteinExistence type="predicted"/>
<feature type="non-terminal residue" evidence="1">
    <location>
        <position position="271"/>
    </location>
</feature>
<keyword evidence="1" id="KW-0067">ATP-binding</keyword>
<keyword evidence="1" id="KW-0378">Hydrolase</keyword>
<evidence type="ECO:0000313" key="1">
    <source>
        <dbReference type="EMBL" id="RKF63489.1"/>
    </source>
</evidence>
<accession>A0A420I1A4</accession>
<keyword evidence="1" id="KW-0547">Nucleotide-binding</keyword>
<reference evidence="1 2" key="1">
    <citation type="journal article" date="2018" name="BMC Genomics">
        <title>Comparative genome analyses reveal sequence features reflecting distinct modes of host-adaptation between dicot and monocot powdery mildew.</title>
        <authorList>
            <person name="Wu Y."/>
            <person name="Ma X."/>
            <person name="Pan Z."/>
            <person name="Kale S.D."/>
            <person name="Song Y."/>
            <person name="King H."/>
            <person name="Zhang Q."/>
            <person name="Presley C."/>
            <person name="Deng X."/>
            <person name="Wei C.I."/>
            <person name="Xiao S."/>
        </authorList>
    </citation>
    <scope>NUCLEOTIDE SEQUENCE [LARGE SCALE GENOMIC DNA]</scope>
    <source>
        <strain evidence="1">UMSG3</strain>
    </source>
</reference>
<gene>
    <name evidence="1" type="ORF">GcM3_139013</name>
</gene>
<feature type="non-terminal residue" evidence="1">
    <location>
        <position position="1"/>
    </location>
</feature>
<dbReference type="EMBL" id="MCBQ01013905">
    <property type="protein sequence ID" value="RKF63489.1"/>
    <property type="molecule type" value="Genomic_DNA"/>
</dbReference>
<dbReference type="GO" id="GO:0004386">
    <property type="term" value="F:helicase activity"/>
    <property type="evidence" value="ECO:0007669"/>
    <property type="project" value="UniProtKB-KW"/>
</dbReference>
<keyword evidence="1" id="KW-0347">Helicase</keyword>
<dbReference type="AlphaFoldDB" id="A0A420I1A4"/>
<dbReference type="STRING" id="62708.A0A420I1A4"/>
<evidence type="ECO:0000313" key="2">
    <source>
        <dbReference type="Proteomes" id="UP000283383"/>
    </source>
</evidence>
<dbReference type="PANTHER" id="PTHR42345:SF2">
    <property type="entry name" value="HELICASE-LIKE PROTEIN"/>
    <property type="match status" value="1"/>
</dbReference>
<keyword evidence="2" id="KW-1185">Reference proteome</keyword>
<dbReference type="PANTHER" id="PTHR42345">
    <property type="entry name" value="TPR_REGION DOMAIN-CONTAINING PROTEIN"/>
    <property type="match status" value="1"/>
</dbReference>
<organism evidence="1 2">
    <name type="scientific">Golovinomyces cichoracearum</name>
    <dbReference type="NCBI Taxonomy" id="62708"/>
    <lineage>
        <taxon>Eukaryota</taxon>
        <taxon>Fungi</taxon>
        <taxon>Dikarya</taxon>
        <taxon>Ascomycota</taxon>
        <taxon>Pezizomycotina</taxon>
        <taxon>Leotiomycetes</taxon>
        <taxon>Erysiphales</taxon>
        <taxon>Erysiphaceae</taxon>
        <taxon>Golovinomyces</taxon>
    </lineage>
</organism>
<name>A0A420I1A4_9PEZI</name>
<protein>
    <submittedName>
        <fullName evidence="1">Putative helicase-like protein</fullName>
    </submittedName>
</protein>
<comment type="caution">
    <text evidence="1">The sequence shown here is derived from an EMBL/GenBank/DDBJ whole genome shotgun (WGS) entry which is preliminary data.</text>
</comment>